<evidence type="ECO:0000313" key="4">
    <source>
        <dbReference type="Proteomes" id="UP000476332"/>
    </source>
</evidence>
<dbReference type="EMBL" id="JAAAMJ010000008">
    <property type="protein sequence ID" value="NDV87533.1"/>
    <property type="molecule type" value="Genomic_DNA"/>
</dbReference>
<proteinExistence type="predicted"/>
<evidence type="ECO:0000256" key="1">
    <source>
        <dbReference type="SAM" id="Phobius"/>
    </source>
</evidence>
<dbReference type="InterPro" id="IPR001054">
    <property type="entry name" value="A/G_cyclase"/>
</dbReference>
<sequence>MAKRSDLLAPFKGSPRGRTIPDRVRDVVEQFDRRSEQLIGWVQLTLGCFLAILYLVAPRPTDALMQQPVPVSLAIYLAFTGLRLFLSYRMRLPGWFLALSIVVDIALLFGLIWYFHIQYGQTASFYLRAPTVMYVFVFIAIRAFRFEPAWVLGAGVTAAVGWLLMALYAIWASGPESITRSYVTYLQGNGILIGAEVDKIVAILLLTTVLALALARAKRLLAVATREQIEREELRRFLPTDVERAITEAPSGIVAGAAEERDAAIIVLDIRGFSAFVNRSEPKDAVQTLVGLHRLIVPVVQRHGGVVDKYLGDGVLATFGATRPSPTAAADALHALVEIMAIAREWSTATELAGLALRMNGAATAGKVVFAALGDEFRLEYTVIGDAVNLAAKLEKHNKAACTAALTTRETYALALSQGFSAQVPAELRSACLVQGVAGPIDIVVLDP</sequence>
<dbReference type="RefSeq" id="WP_163044277.1">
    <property type="nucleotide sequence ID" value="NZ_JAAAMJ010000008.1"/>
</dbReference>
<feature type="domain" description="Guanylate cyclase" evidence="2">
    <location>
        <begin position="264"/>
        <end position="395"/>
    </location>
</feature>
<dbReference type="InterPro" id="IPR029787">
    <property type="entry name" value="Nucleotide_cyclase"/>
</dbReference>
<gene>
    <name evidence="3" type="ORF">GTW51_12570</name>
</gene>
<dbReference type="Proteomes" id="UP000476332">
    <property type="component" value="Unassembled WGS sequence"/>
</dbReference>
<dbReference type="Gene3D" id="3.30.70.1230">
    <property type="entry name" value="Nucleotide cyclase"/>
    <property type="match status" value="1"/>
</dbReference>
<reference evidence="3 4" key="1">
    <citation type="submission" date="2020-01" db="EMBL/GenBank/DDBJ databases">
        <title>Genomes of bacteria type strains.</title>
        <authorList>
            <person name="Chen J."/>
            <person name="Zhu S."/>
            <person name="Chen J."/>
        </authorList>
    </citation>
    <scope>NUCLEOTIDE SEQUENCE [LARGE SCALE GENOMIC DNA]</scope>
    <source>
        <strain evidence="3 4">KCTC 52919</strain>
    </source>
</reference>
<feature type="transmembrane region" description="Helical" evidence="1">
    <location>
        <begin position="123"/>
        <end position="144"/>
    </location>
</feature>
<keyword evidence="1" id="KW-1133">Transmembrane helix</keyword>
<dbReference type="InterPro" id="IPR050697">
    <property type="entry name" value="Adenylyl/Guanylyl_Cyclase_3/4"/>
</dbReference>
<feature type="transmembrane region" description="Helical" evidence="1">
    <location>
        <begin position="69"/>
        <end position="88"/>
    </location>
</feature>
<dbReference type="PANTHER" id="PTHR43081">
    <property type="entry name" value="ADENYLATE CYCLASE, TERMINAL-DIFFERENTIATION SPECIFIC-RELATED"/>
    <property type="match status" value="1"/>
</dbReference>
<dbReference type="GO" id="GO:0035556">
    <property type="term" value="P:intracellular signal transduction"/>
    <property type="evidence" value="ECO:0007669"/>
    <property type="project" value="InterPro"/>
</dbReference>
<dbReference type="AlphaFoldDB" id="A0A6L9MI51"/>
<evidence type="ECO:0000313" key="3">
    <source>
        <dbReference type="EMBL" id="NDV87533.1"/>
    </source>
</evidence>
<feature type="transmembrane region" description="Helical" evidence="1">
    <location>
        <begin position="191"/>
        <end position="215"/>
    </location>
</feature>
<keyword evidence="1" id="KW-0812">Transmembrane</keyword>
<dbReference type="GO" id="GO:0004016">
    <property type="term" value="F:adenylate cyclase activity"/>
    <property type="evidence" value="ECO:0007669"/>
    <property type="project" value="UniProtKB-ARBA"/>
</dbReference>
<feature type="transmembrane region" description="Helical" evidence="1">
    <location>
        <begin position="151"/>
        <end position="171"/>
    </location>
</feature>
<keyword evidence="1" id="KW-0472">Membrane</keyword>
<feature type="transmembrane region" description="Helical" evidence="1">
    <location>
        <begin position="95"/>
        <end position="117"/>
    </location>
</feature>
<accession>A0A6L9MI51</accession>
<dbReference type="PANTHER" id="PTHR43081:SF1">
    <property type="entry name" value="ADENYLATE CYCLASE, TERMINAL-DIFFERENTIATION SPECIFIC"/>
    <property type="match status" value="1"/>
</dbReference>
<dbReference type="CDD" id="cd07302">
    <property type="entry name" value="CHD"/>
    <property type="match status" value="1"/>
</dbReference>
<dbReference type="SMART" id="SM00044">
    <property type="entry name" value="CYCc"/>
    <property type="match status" value="1"/>
</dbReference>
<comment type="caution">
    <text evidence="3">The sequence shown here is derived from an EMBL/GenBank/DDBJ whole genome shotgun (WGS) entry which is preliminary data.</text>
</comment>
<feature type="transmembrane region" description="Helical" evidence="1">
    <location>
        <begin position="38"/>
        <end position="57"/>
    </location>
</feature>
<protein>
    <submittedName>
        <fullName evidence="3">Adenylate/guanylate cyclase domain-containing protein</fullName>
    </submittedName>
</protein>
<dbReference type="SUPFAM" id="SSF55073">
    <property type="entry name" value="Nucleotide cyclase"/>
    <property type="match status" value="1"/>
</dbReference>
<name>A0A6L9MI51_9HYPH</name>
<dbReference type="GO" id="GO:0009190">
    <property type="term" value="P:cyclic nucleotide biosynthetic process"/>
    <property type="evidence" value="ECO:0007669"/>
    <property type="project" value="InterPro"/>
</dbReference>
<organism evidence="3 4">
    <name type="scientific">Aurantimonas aggregata</name>
    <dbReference type="NCBI Taxonomy" id="2047720"/>
    <lineage>
        <taxon>Bacteria</taxon>
        <taxon>Pseudomonadati</taxon>
        <taxon>Pseudomonadota</taxon>
        <taxon>Alphaproteobacteria</taxon>
        <taxon>Hyphomicrobiales</taxon>
        <taxon>Aurantimonadaceae</taxon>
        <taxon>Aurantimonas</taxon>
    </lineage>
</organism>
<evidence type="ECO:0000259" key="2">
    <source>
        <dbReference type="PROSITE" id="PS50125"/>
    </source>
</evidence>
<dbReference type="Pfam" id="PF00211">
    <property type="entry name" value="Guanylate_cyc"/>
    <property type="match status" value="1"/>
</dbReference>
<keyword evidence="4" id="KW-1185">Reference proteome</keyword>
<dbReference type="PROSITE" id="PS50125">
    <property type="entry name" value="GUANYLATE_CYCLASE_2"/>
    <property type="match status" value="1"/>
</dbReference>